<feature type="region of interest" description="Disordered" evidence="1">
    <location>
        <begin position="1"/>
        <end position="76"/>
    </location>
</feature>
<comment type="caution">
    <text evidence="2">The sequence shown here is derived from an EMBL/GenBank/DDBJ whole genome shotgun (WGS) entry which is preliminary data.</text>
</comment>
<reference evidence="2 3" key="1">
    <citation type="journal article" date="2023" name="Arcadia Sci">
        <title>De novo assembly of a long-read Amblyomma americanum tick genome.</title>
        <authorList>
            <person name="Chou S."/>
            <person name="Poskanzer K.E."/>
            <person name="Rollins M."/>
            <person name="Thuy-Boun P.S."/>
        </authorList>
    </citation>
    <scope>NUCLEOTIDE SEQUENCE [LARGE SCALE GENOMIC DNA]</scope>
    <source>
        <strain evidence="2">F_SG_1</strain>
        <tissue evidence="2">Salivary glands</tissue>
    </source>
</reference>
<keyword evidence="3" id="KW-1185">Reference proteome</keyword>
<evidence type="ECO:0000313" key="2">
    <source>
        <dbReference type="EMBL" id="KAK8771291.1"/>
    </source>
</evidence>
<dbReference type="Proteomes" id="UP001321473">
    <property type="component" value="Unassembled WGS sequence"/>
</dbReference>
<gene>
    <name evidence="2" type="ORF">V5799_025465</name>
</gene>
<dbReference type="AlphaFoldDB" id="A0AAQ4E952"/>
<feature type="compositionally biased region" description="Polar residues" evidence="1">
    <location>
        <begin position="1"/>
        <end position="16"/>
    </location>
</feature>
<proteinExistence type="predicted"/>
<evidence type="ECO:0000256" key="1">
    <source>
        <dbReference type="SAM" id="MobiDB-lite"/>
    </source>
</evidence>
<protein>
    <submittedName>
        <fullName evidence="2">Uncharacterized protein</fullName>
    </submittedName>
</protein>
<evidence type="ECO:0000313" key="3">
    <source>
        <dbReference type="Proteomes" id="UP001321473"/>
    </source>
</evidence>
<sequence length="76" mass="8325">MTSTSDELQRYYYSSTSDKSGLSDDSFDGSDLSEADHGYSVDVNSGLSPTPDMDWGRPFQDDCHPSLGPAWSPNLK</sequence>
<name>A0AAQ4E952_AMBAM</name>
<accession>A0AAQ4E952</accession>
<organism evidence="2 3">
    <name type="scientific">Amblyomma americanum</name>
    <name type="common">Lone star tick</name>
    <dbReference type="NCBI Taxonomy" id="6943"/>
    <lineage>
        <taxon>Eukaryota</taxon>
        <taxon>Metazoa</taxon>
        <taxon>Ecdysozoa</taxon>
        <taxon>Arthropoda</taxon>
        <taxon>Chelicerata</taxon>
        <taxon>Arachnida</taxon>
        <taxon>Acari</taxon>
        <taxon>Parasitiformes</taxon>
        <taxon>Ixodida</taxon>
        <taxon>Ixodoidea</taxon>
        <taxon>Ixodidae</taxon>
        <taxon>Amblyomminae</taxon>
        <taxon>Amblyomma</taxon>
    </lineage>
</organism>
<dbReference type="EMBL" id="JARKHS020019936">
    <property type="protein sequence ID" value="KAK8771291.1"/>
    <property type="molecule type" value="Genomic_DNA"/>
</dbReference>